<dbReference type="AlphaFoldDB" id="A0AAE3J6A8"/>
<protein>
    <submittedName>
        <fullName evidence="1">Nucleotidyltransferase family protein</fullName>
    </submittedName>
</protein>
<sequence length="398" mass="46338">MQPLYDHYLQFIRSSLKNDTSFSGAIPEEEQASLAALAEEHRTVPFVLPGFRNTSFYPAMLQKTKNMMQNYYQIDAFTRHTVSLLEENGIPCILLKGISLAACYPVPEYRKLGDLDLYINEPKALEKAQVLLEAQGYKEEKELSDHHVTYRYTFPKTGRSFLLELHYRVVGMYQYEPANQTVDEVYSPLRLKPIRQTINGFTYSVLPPTEYVFYMIHHMLKHYLYSGFGIRLLCDFVLYLKRYEKEIDFSRIHQWCKASRISHLYEIILKTCRLYLDLPASIDPAINASPETSEAFLIRILEDGDMGTDVSQALVGSGSYRKINLLTYFREGHVQMKVRFPKAGHCPLLWPALWPATFFCFLKNTYTLRNTTLRQTLKDFRKSNQKTTLVRIFENSDS</sequence>
<dbReference type="Pfam" id="PF14907">
    <property type="entry name" value="NTP_transf_5"/>
    <property type="match status" value="1"/>
</dbReference>
<evidence type="ECO:0000313" key="1">
    <source>
        <dbReference type="EMBL" id="MCC2189701.1"/>
    </source>
</evidence>
<dbReference type="Proteomes" id="UP001197875">
    <property type="component" value="Unassembled WGS sequence"/>
</dbReference>
<name>A0AAE3J6A8_9FIRM</name>
<gene>
    <name evidence="1" type="ORF">LKD71_07775</name>
</gene>
<comment type="caution">
    <text evidence="1">The sequence shown here is derived from an EMBL/GenBank/DDBJ whole genome shotgun (WGS) entry which is preliminary data.</text>
</comment>
<dbReference type="InterPro" id="IPR039498">
    <property type="entry name" value="NTP_transf_5"/>
</dbReference>
<evidence type="ECO:0000313" key="2">
    <source>
        <dbReference type="Proteomes" id="UP001197875"/>
    </source>
</evidence>
<keyword evidence="2" id="KW-1185">Reference proteome</keyword>
<dbReference type="EMBL" id="JAJEPR010000010">
    <property type="protein sequence ID" value="MCC2189701.1"/>
    <property type="molecule type" value="Genomic_DNA"/>
</dbReference>
<reference evidence="1 2" key="1">
    <citation type="submission" date="2021-10" db="EMBL/GenBank/DDBJ databases">
        <title>Anaerobic single-cell dispensing facilitates the cultivation of human gut bacteria.</title>
        <authorList>
            <person name="Afrizal A."/>
        </authorList>
    </citation>
    <scope>NUCLEOTIDE SEQUENCE [LARGE SCALE GENOMIC DNA]</scope>
    <source>
        <strain evidence="1 2">CLA-AA-H277</strain>
    </source>
</reference>
<accession>A0AAE3J6A8</accession>
<organism evidence="1 2">
    <name type="scientific">Fusicatenibacter faecihominis</name>
    <dbReference type="NCBI Taxonomy" id="2881276"/>
    <lineage>
        <taxon>Bacteria</taxon>
        <taxon>Bacillati</taxon>
        <taxon>Bacillota</taxon>
        <taxon>Clostridia</taxon>
        <taxon>Lachnospirales</taxon>
        <taxon>Lachnospiraceae</taxon>
        <taxon>Fusicatenibacter</taxon>
    </lineage>
</organism>
<proteinExistence type="predicted"/>
<dbReference type="RefSeq" id="WP_227614985.1">
    <property type="nucleotide sequence ID" value="NZ_JAJEPR010000010.1"/>
</dbReference>